<evidence type="ECO:0000256" key="6">
    <source>
        <dbReference type="SAM" id="MobiDB-lite"/>
    </source>
</evidence>
<dbReference type="OrthoDB" id="10266980at2759"/>
<proteinExistence type="predicted"/>
<evidence type="ECO:0000259" key="8">
    <source>
        <dbReference type="PROSITE" id="PS50922"/>
    </source>
</evidence>
<reference evidence="9 10" key="1">
    <citation type="submission" date="2014-11" db="EMBL/GenBank/DDBJ databases">
        <authorList>
            <person name="Zhu J."/>
            <person name="Qi W."/>
            <person name="Song R."/>
        </authorList>
    </citation>
    <scope>NUCLEOTIDE SEQUENCE [LARGE SCALE GENOMIC DNA]</scope>
</reference>
<feature type="transmembrane region" description="Helical" evidence="7">
    <location>
        <begin position="33"/>
        <end position="52"/>
    </location>
</feature>
<dbReference type="PANTHER" id="PTHR13439:SF0">
    <property type="entry name" value="TOPOISOMERASE I DAMAGE AFFECTED PROTEIN 4"/>
    <property type="match status" value="1"/>
</dbReference>
<dbReference type="GO" id="GO:0016020">
    <property type="term" value="C:membrane"/>
    <property type="evidence" value="ECO:0007669"/>
    <property type="project" value="UniProtKB-SubCell"/>
</dbReference>
<name>A0A0G4E9W5_VITBC</name>
<dbReference type="PANTHER" id="PTHR13439">
    <property type="entry name" value="CT120 PROTEIN"/>
    <property type="match status" value="1"/>
</dbReference>
<keyword evidence="10" id="KW-1185">Reference proteome</keyword>
<feature type="domain" description="TLC" evidence="8">
    <location>
        <begin position="55"/>
        <end position="256"/>
    </location>
</feature>
<feature type="transmembrane region" description="Helical" evidence="7">
    <location>
        <begin position="99"/>
        <end position="119"/>
    </location>
</feature>
<keyword evidence="2 5" id="KW-0812">Transmembrane</keyword>
<dbReference type="SMART" id="SM00724">
    <property type="entry name" value="TLC"/>
    <property type="match status" value="1"/>
</dbReference>
<evidence type="ECO:0000256" key="3">
    <source>
        <dbReference type="ARBA" id="ARBA00022989"/>
    </source>
</evidence>
<evidence type="ECO:0000313" key="9">
    <source>
        <dbReference type="EMBL" id="CEL92442.1"/>
    </source>
</evidence>
<evidence type="ECO:0000256" key="1">
    <source>
        <dbReference type="ARBA" id="ARBA00004141"/>
    </source>
</evidence>
<sequence length="344" mass="36775">MDRASFGVPWRPSSDEAGSLFDYSSAAPPSLCVRASLTALVALAWQLLYVAGKSKWGKDTSCRVIALLHAAYACTGALYVCLTVPVISFPSLCAPVPRAFWVLLVSWGYFWWDLGVSVVEEWGRDYVLHALFCIYIYGIGCLTDFGQKHAVACMLYEISTVLLHTQSFLSLPSLTERVSPSLLLGVRVLFALSFLASRLMFGGWVTYDMWTTYFGPTGECLPLAGRVSILAINALFHCLNLYWFGRLIAIGLGKGEGKDRRDKGAQRAAMAKSPSEGAVSDASGSETQSGAESQSESDTCGSAEAGTPGTPSESVGSAAAAAGDGGGDDVMTAGSVRRRARKRE</sequence>
<comment type="subcellular location">
    <subcellularLocation>
        <location evidence="1">Membrane</location>
        <topology evidence="1">Multi-pass membrane protein</topology>
    </subcellularLocation>
</comment>
<evidence type="ECO:0000256" key="2">
    <source>
        <dbReference type="ARBA" id="ARBA00022692"/>
    </source>
</evidence>
<feature type="transmembrane region" description="Helical" evidence="7">
    <location>
        <begin position="126"/>
        <end position="143"/>
    </location>
</feature>
<dbReference type="STRING" id="1169540.A0A0G4E9W5"/>
<protein>
    <recommendedName>
        <fullName evidence="8">TLC domain-containing protein</fullName>
    </recommendedName>
</protein>
<feature type="compositionally biased region" description="Polar residues" evidence="6">
    <location>
        <begin position="282"/>
        <end position="300"/>
    </location>
</feature>
<dbReference type="InterPro" id="IPR006634">
    <property type="entry name" value="TLC-dom"/>
</dbReference>
<dbReference type="Pfam" id="PF03798">
    <property type="entry name" value="TRAM_LAG1_CLN8"/>
    <property type="match status" value="1"/>
</dbReference>
<gene>
    <name evidence="9" type="ORF">Vbra_3548</name>
</gene>
<feature type="transmembrane region" description="Helical" evidence="7">
    <location>
        <begin position="64"/>
        <end position="87"/>
    </location>
</feature>
<keyword evidence="3 7" id="KW-1133">Transmembrane helix</keyword>
<organism evidence="9 10">
    <name type="scientific">Vitrella brassicaformis (strain CCMP3155)</name>
    <dbReference type="NCBI Taxonomy" id="1169540"/>
    <lineage>
        <taxon>Eukaryota</taxon>
        <taxon>Sar</taxon>
        <taxon>Alveolata</taxon>
        <taxon>Colpodellida</taxon>
        <taxon>Vitrellaceae</taxon>
        <taxon>Vitrella</taxon>
    </lineage>
</organism>
<evidence type="ECO:0000256" key="7">
    <source>
        <dbReference type="SAM" id="Phobius"/>
    </source>
</evidence>
<keyword evidence="4 5" id="KW-0472">Membrane</keyword>
<dbReference type="InParanoid" id="A0A0G4E9W5"/>
<dbReference type="VEuPathDB" id="CryptoDB:Vbra_3548"/>
<evidence type="ECO:0000313" key="10">
    <source>
        <dbReference type="Proteomes" id="UP000041254"/>
    </source>
</evidence>
<feature type="transmembrane region" description="Helical" evidence="7">
    <location>
        <begin position="181"/>
        <end position="207"/>
    </location>
</feature>
<feature type="region of interest" description="Disordered" evidence="6">
    <location>
        <begin position="259"/>
        <end position="344"/>
    </location>
</feature>
<dbReference type="GO" id="GO:0005783">
    <property type="term" value="C:endoplasmic reticulum"/>
    <property type="evidence" value="ECO:0007669"/>
    <property type="project" value="TreeGrafter"/>
</dbReference>
<evidence type="ECO:0000256" key="5">
    <source>
        <dbReference type="PROSITE-ProRule" id="PRU00205"/>
    </source>
</evidence>
<dbReference type="Proteomes" id="UP000041254">
    <property type="component" value="Unassembled WGS sequence"/>
</dbReference>
<dbReference type="GO" id="GO:0055088">
    <property type="term" value="P:lipid homeostasis"/>
    <property type="evidence" value="ECO:0007669"/>
    <property type="project" value="TreeGrafter"/>
</dbReference>
<dbReference type="PROSITE" id="PS50922">
    <property type="entry name" value="TLC"/>
    <property type="match status" value="1"/>
</dbReference>
<evidence type="ECO:0000256" key="4">
    <source>
        <dbReference type="ARBA" id="ARBA00023136"/>
    </source>
</evidence>
<dbReference type="InterPro" id="IPR050846">
    <property type="entry name" value="TLCD"/>
</dbReference>
<dbReference type="EMBL" id="CDMY01000077">
    <property type="protein sequence ID" value="CEL92442.1"/>
    <property type="molecule type" value="Genomic_DNA"/>
</dbReference>
<accession>A0A0G4E9W5</accession>
<dbReference type="AlphaFoldDB" id="A0A0G4E9W5"/>